<dbReference type="Proteomes" id="UP001321766">
    <property type="component" value="Chromosome"/>
</dbReference>
<evidence type="ECO:0000256" key="1">
    <source>
        <dbReference type="ARBA" id="ARBA00004196"/>
    </source>
</evidence>
<keyword evidence="3" id="KW-0677">Repeat</keyword>
<dbReference type="InterPro" id="IPR042229">
    <property type="entry name" value="Listeria/Bacterioides_rpt_sf"/>
</dbReference>
<dbReference type="SUPFAM" id="SSF50985">
    <property type="entry name" value="RCC1/BLIP-II"/>
    <property type="match status" value="3"/>
</dbReference>
<evidence type="ECO:0000313" key="7">
    <source>
        <dbReference type="EMBL" id="BDR52429.1"/>
    </source>
</evidence>
<gene>
    <name evidence="7" type="ORF">KIM372_03360</name>
</gene>
<dbReference type="Pfam" id="PF09479">
    <property type="entry name" value="Flg_new"/>
    <property type="match status" value="1"/>
</dbReference>
<evidence type="ECO:0000313" key="8">
    <source>
        <dbReference type="Proteomes" id="UP001321766"/>
    </source>
</evidence>
<dbReference type="Pfam" id="PF13540">
    <property type="entry name" value="RCC1_2"/>
    <property type="match status" value="1"/>
</dbReference>
<dbReference type="Gene3D" id="2.60.40.4270">
    <property type="entry name" value="Listeria-Bacteroides repeat domain"/>
    <property type="match status" value="1"/>
</dbReference>
<dbReference type="Pfam" id="PF00415">
    <property type="entry name" value="RCC1"/>
    <property type="match status" value="2"/>
</dbReference>
<dbReference type="InterPro" id="IPR051553">
    <property type="entry name" value="Ran_GTPase-activating"/>
</dbReference>
<feature type="domain" description="RCC1-like" evidence="6">
    <location>
        <begin position="65"/>
        <end position="388"/>
    </location>
</feature>
<accession>A0ABM8B6N0</accession>
<dbReference type="PROSITE" id="PS00626">
    <property type="entry name" value="RCC1_2"/>
    <property type="match status" value="2"/>
</dbReference>
<keyword evidence="2" id="KW-0344">Guanine-nucleotide releasing factor</keyword>
<proteinExistence type="predicted"/>
<evidence type="ECO:0000256" key="5">
    <source>
        <dbReference type="SAM" id="Phobius"/>
    </source>
</evidence>
<dbReference type="PANTHER" id="PTHR45982:SF1">
    <property type="entry name" value="REGULATOR OF CHROMOSOME CONDENSATION"/>
    <property type="match status" value="1"/>
</dbReference>
<dbReference type="InterPro" id="IPR009091">
    <property type="entry name" value="RCC1/BLIP-II"/>
</dbReference>
<keyword evidence="5" id="KW-0472">Membrane</keyword>
<dbReference type="PROSITE" id="PS50012">
    <property type="entry name" value="RCC1_3"/>
    <property type="match status" value="10"/>
</dbReference>
<dbReference type="InterPro" id="IPR058923">
    <property type="entry name" value="RCC1-like_dom"/>
</dbReference>
<evidence type="ECO:0000259" key="6">
    <source>
        <dbReference type="Pfam" id="PF25390"/>
    </source>
</evidence>
<sequence length="1063" mass="111908">MRRIRTVSAIVALISITVLGGGSASLTRPALAHADPTDQSQGFTLSPTSGTSDGGTVVTLKHPAIKPIQFKQICAGYMFRVGIGTDGNAYGWGYNGMGNLGNGKNTDEWLPVKIQTPQGVSFTQISTGGFHTIALGSDGNIYAWGRNNPGNLGVGLASDCVLTPTKVRTPAGVSFTSISAGAEYSLALTTSGTIYSWGENDKGQLGRGGSGSVPSPVQNPSGISNLSYTQISAGYAHSLAIAQNGKTYAWGTNARGTLGNSSIPIDYGYSSIPVEVQAPSGVTFQHVSAGQYHSLALGNNGRTYSWGGNSYGELGNSSIPTSGSNVYSRVPVLVNKPSNSVSFIQIKAGGGISLAIGNDNKAYSWGRGDLGYDGSRANFFVVPQQIDMGDHIIRQIDTAIVQDASNYNYSDMLDSNGYAYGWGGNASRGIMGDGTISEPRKPGLMTSPKIRLNSALFSNGYGYPITEISDNTWHVVTPSHAPGSVDVNIDWYLGSVKQTTAILHFTFLSTYTVTFEPGNGSTTTTQRVAYGQRAKRPTPEPTWAGHHFAGWFAGNMAYDFNKPVTQNLTVTGKWDEYTFSIDPKTGPVSGGTQVTITPPEQHMRFAQVSEGEYFSSAIGSDGYIYTWGRNGSGELGIGSTTPNMSTKPVQVRTPANVLFTAVSSCLYQSMALSTQGDIYLWPNVGSILPQKVTAPAGISFTDISTGEDAGRLAIDNNGNIYGIDTASLTAVQVPTPAGVVFTKVSVGRPSSSTDLSALALSDTGDVYEWLYGGIGSSDTPAKVTAPVNIKFKDISKGLDHSLALTTDGIAYAWGENDSGELGDGTTSPHATPMPVIMPVGVTFTSISAAPATYRSIATGTDGNIYVWGEHSQLSVGGSPSPEEKHTPTPLDNPLGVSFDSATDGVLHMLAIGQDGNTYAAGLNFYGALGTGNTNSSTTPVKVLPPDLSITQVKFDSNNGTNLAYDTIAQVWKVTTPAHAVDSAVPVTISWTLGGSQQTDYVINSFLYYTYFNLPQAGAIPLQRYGGSALLGLSALAAGVFTCWQLIRTRGRRSRKREHTGTNN</sequence>
<dbReference type="PRINTS" id="PR00633">
    <property type="entry name" value="RCCNDNSATION"/>
</dbReference>
<dbReference type="EMBL" id="AP026798">
    <property type="protein sequence ID" value="BDR52429.1"/>
    <property type="molecule type" value="Genomic_DNA"/>
</dbReference>
<keyword evidence="5" id="KW-0812">Transmembrane</keyword>
<keyword evidence="5" id="KW-1133">Transmembrane helix</keyword>
<keyword evidence="8" id="KW-1185">Reference proteome</keyword>
<evidence type="ECO:0000256" key="2">
    <source>
        <dbReference type="ARBA" id="ARBA00022658"/>
    </source>
</evidence>
<comment type="subcellular location">
    <subcellularLocation>
        <location evidence="1">Cell envelope</location>
    </subcellularLocation>
</comment>
<dbReference type="InterPro" id="IPR013378">
    <property type="entry name" value="InlB-like_B-rpt"/>
</dbReference>
<evidence type="ECO:0000256" key="3">
    <source>
        <dbReference type="ARBA" id="ARBA00022737"/>
    </source>
</evidence>
<feature type="region of interest" description="Disordered" evidence="4">
    <location>
        <begin position="872"/>
        <end position="893"/>
    </location>
</feature>
<organism evidence="7 8">
    <name type="scientific">Bombiscardovia nodaiensis</name>
    <dbReference type="NCBI Taxonomy" id="2932181"/>
    <lineage>
        <taxon>Bacteria</taxon>
        <taxon>Bacillati</taxon>
        <taxon>Actinomycetota</taxon>
        <taxon>Actinomycetes</taxon>
        <taxon>Bifidobacteriales</taxon>
        <taxon>Bifidobacteriaceae</taxon>
        <taxon>Bombiscardovia</taxon>
    </lineage>
</organism>
<dbReference type="Gene3D" id="2.130.10.30">
    <property type="entry name" value="Regulator of chromosome condensation 1/beta-lactamase-inhibitor protein II"/>
    <property type="match status" value="4"/>
</dbReference>
<evidence type="ECO:0000256" key="4">
    <source>
        <dbReference type="SAM" id="MobiDB-lite"/>
    </source>
</evidence>
<name>A0ABM8B6N0_9BIFI</name>
<dbReference type="PANTHER" id="PTHR45982">
    <property type="entry name" value="REGULATOR OF CHROMOSOME CONDENSATION"/>
    <property type="match status" value="1"/>
</dbReference>
<dbReference type="Pfam" id="PF25390">
    <property type="entry name" value="WD40_RLD"/>
    <property type="match status" value="1"/>
</dbReference>
<feature type="transmembrane region" description="Helical" evidence="5">
    <location>
        <begin position="1024"/>
        <end position="1046"/>
    </location>
</feature>
<reference evidence="7 8" key="1">
    <citation type="journal article" date="2023" name="Microbiol. Spectr.">
        <title>Symbiosis of Carpenter Bees with Uncharacterized Lactic Acid Bacteria Showing NAD Auxotrophy.</title>
        <authorList>
            <person name="Kawasaki S."/>
            <person name="Ozawa K."/>
            <person name="Mori T."/>
            <person name="Yamamoto A."/>
            <person name="Ito M."/>
            <person name="Ohkuma M."/>
            <person name="Sakamoto M."/>
            <person name="Matsutani M."/>
        </authorList>
    </citation>
    <scope>NUCLEOTIDE SEQUENCE [LARGE SCALE GENOMIC DNA]</scope>
    <source>
        <strain evidence="7 8">Kim37-2</strain>
    </source>
</reference>
<dbReference type="InterPro" id="IPR000408">
    <property type="entry name" value="Reg_chr_condens"/>
</dbReference>
<protein>
    <recommendedName>
        <fullName evidence="6">RCC1-like domain-containing protein</fullName>
    </recommendedName>
</protein>